<comment type="similarity">
    <text evidence="1">Belongs to the 'phage' integrase family.</text>
</comment>
<keyword evidence="2" id="KW-0238">DNA-binding</keyword>
<evidence type="ECO:0000256" key="3">
    <source>
        <dbReference type="ARBA" id="ARBA00023172"/>
    </source>
</evidence>
<dbReference type="InterPro" id="IPR011010">
    <property type="entry name" value="DNA_brk_join_enz"/>
</dbReference>
<dbReference type="InterPro" id="IPR013762">
    <property type="entry name" value="Integrase-like_cat_sf"/>
</dbReference>
<reference evidence="5 6" key="1">
    <citation type="submission" date="2018-08" db="EMBL/GenBank/DDBJ databases">
        <title>A genome reference for cultivated species of the human gut microbiota.</title>
        <authorList>
            <person name="Zou Y."/>
            <person name="Xue W."/>
            <person name="Luo G."/>
        </authorList>
    </citation>
    <scope>NUCLEOTIDE SEQUENCE [LARGE SCALE GENOMIC DNA]</scope>
    <source>
        <strain evidence="5 6">OF03-9BH</strain>
    </source>
</reference>
<evidence type="ECO:0000259" key="4">
    <source>
        <dbReference type="PROSITE" id="PS51898"/>
    </source>
</evidence>
<dbReference type="PROSITE" id="PS51898">
    <property type="entry name" value="TYR_RECOMBINASE"/>
    <property type="match status" value="1"/>
</dbReference>
<feature type="domain" description="Tyr recombinase" evidence="4">
    <location>
        <begin position="224"/>
        <end position="416"/>
    </location>
</feature>
<dbReference type="EMBL" id="QSCF01000056">
    <property type="protein sequence ID" value="RGX75476.1"/>
    <property type="molecule type" value="Genomic_DNA"/>
</dbReference>
<dbReference type="AlphaFoldDB" id="A0A413GWE0"/>
<dbReference type="SUPFAM" id="SSF56349">
    <property type="entry name" value="DNA breaking-rejoining enzymes"/>
    <property type="match status" value="1"/>
</dbReference>
<dbReference type="InterPro" id="IPR002104">
    <property type="entry name" value="Integrase_catalytic"/>
</dbReference>
<proteinExistence type="inferred from homology"/>
<dbReference type="RefSeq" id="WP_117988599.1">
    <property type="nucleotide sequence ID" value="NZ_CABMFG010000056.1"/>
</dbReference>
<keyword evidence="3" id="KW-0233">DNA recombination</keyword>
<organism evidence="5 6">
    <name type="scientific">Bacteroides stercorirosoris</name>
    <dbReference type="NCBI Taxonomy" id="871324"/>
    <lineage>
        <taxon>Bacteria</taxon>
        <taxon>Pseudomonadati</taxon>
        <taxon>Bacteroidota</taxon>
        <taxon>Bacteroidia</taxon>
        <taxon>Bacteroidales</taxon>
        <taxon>Bacteroidaceae</taxon>
        <taxon>Bacteroides</taxon>
    </lineage>
</organism>
<accession>A0A413GWE0</accession>
<gene>
    <name evidence="5" type="ORF">DXA68_21580</name>
</gene>
<dbReference type="OrthoDB" id="1493636at2"/>
<evidence type="ECO:0000313" key="6">
    <source>
        <dbReference type="Proteomes" id="UP000286075"/>
    </source>
</evidence>
<dbReference type="PANTHER" id="PTHR30349">
    <property type="entry name" value="PHAGE INTEGRASE-RELATED"/>
    <property type="match status" value="1"/>
</dbReference>
<evidence type="ECO:0000256" key="2">
    <source>
        <dbReference type="ARBA" id="ARBA00023125"/>
    </source>
</evidence>
<comment type="caution">
    <text evidence="5">The sequence shown here is derived from an EMBL/GenBank/DDBJ whole genome shotgun (WGS) entry which is preliminary data.</text>
</comment>
<protein>
    <submittedName>
        <fullName evidence="5">Integrase</fullName>
    </submittedName>
</protein>
<dbReference type="GO" id="GO:0003677">
    <property type="term" value="F:DNA binding"/>
    <property type="evidence" value="ECO:0007669"/>
    <property type="project" value="UniProtKB-KW"/>
</dbReference>
<dbReference type="GO" id="GO:0006310">
    <property type="term" value="P:DNA recombination"/>
    <property type="evidence" value="ECO:0007669"/>
    <property type="project" value="UniProtKB-KW"/>
</dbReference>
<evidence type="ECO:0000313" key="5">
    <source>
        <dbReference type="EMBL" id="RGX75476.1"/>
    </source>
</evidence>
<dbReference type="PANTHER" id="PTHR30349:SF64">
    <property type="entry name" value="PROPHAGE INTEGRASE INTD-RELATED"/>
    <property type="match status" value="1"/>
</dbReference>
<dbReference type="Pfam" id="PF00589">
    <property type="entry name" value="Phage_integrase"/>
    <property type="match status" value="1"/>
</dbReference>
<dbReference type="InterPro" id="IPR010998">
    <property type="entry name" value="Integrase_recombinase_N"/>
</dbReference>
<dbReference type="Gene3D" id="1.10.150.130">
    <property type="match status" value="1"/>
</dbReference>
<name>A0A413GWE0_9BACE</name>
<dbReference type="Proteomes" id="UP000286075">
    <property type="component" value="Unassembled WGS sequence"/>
</dbReference>
<dbReference type="Gene3D" id="1.10.443.10">
    <property type="entry name" value="Intergrase catalytic core"/>
    <property type="match status" value="1"/>
</dbReference>
<dbReference type="GO" id="GO:0015074">
    <property type="term" value="P:DNA integration"/>
    <property type="evidence" value="ECO:0007669"/>
    <property type="project" value="InterPro"/>
</dbReference>
<evidence type="ECO:0000256" key="1">
    <source>
        <dbReference type="ARBA" id="ARBA00008857"/>
    </source>
</evidence>
<dbReference type="InterPro" id="IPR050090">
    <property type="entry name" value="Tyrosine_recombinase_XerCD"/>
</dbReference>
<dbReference type="CDD" id="cd01185">
    <property type="entry name" value="INTN1_C_like"/>
    <property type="match status" value="1"/>
</dbReference>
<sequence>MDIKYNIRTFIKANRQIMCRVRWNNGSNEIGFFIGYYGDPNKWDSANQCPIRGTTHEHDIKKVSASTINRAISEYKAAIEDCFKFYEGQSYVPQKEELKLLVNDKLGKIKPQHKESKNKDFFQLMDNYVTTTKSIKGWTEAVTKKFASLKTLLLEFDKKLSFDTLDLSKMLELRNWFIRHEYRNRTTNKYFGFLFWFLRWADKEGYLTHQDILKFKTNLKVIAKPVSYLTMEELLSFYRFQFPIAKQYLDRARDVFCFMAFTSLRISDLKALCWHNIKNDIIEIVTEKTDDRLLINLNEYAKELLAKYQGLHLPNNKVFPAASNQKLNDYLKEAAQLAGLNKVWLDEYYIGTTKKEETYKFHEIISCHDARRTFICCSLAMGISPEVVMKWTGHSDYSSMKPYIEVADETKAESMDKWNTDGKTNTIEAEQKALKALKELGLGKEEILTLINKL</sequence>